<dbReference type="GeneID" id="69016391"/>
<keyword evidence="3" id="KW-0326">Glycosidase</keyword>
<dbReference type="InterPro" id="IPR036452">
    <property type="entry name" value="Ribo_hydro-like"/>
</dbReference>
<dbReference type="GO" id="GO:0008477">
    <property type="term" value="F:purine nucleosidase activity"/>
    <property type="evidence" value="ECO:0007669"/>
    <property type="project" value="TreeGrafter"/>
</dbReference>
<dbReference type="InterPro" id="IPR001910">
    <property type="entry name" value="Inosine/uridine_hydrolase_dom"/>
</dbReference>
<name>A0A8H4C4Q4_COLGL</name>
<dbReference type="AlphaFoldDB" id="A0A8H4C4Q4"/>
<dbReference type="GO" id="GO:0006152">
    <property type="term" value="P:purine nucleoside catabolic process"/>
    <property type="evidence" value="ECO:0007669"/>
    <property type="project" value="TreeGrafter"/>
</dbReference>
<reference evidence="5" key="2">
    <citation type="submission" date="2020-03" db="EMBL/GenBank/DDBJ databases">
        <authorList>
            <person name="Fu F.-F."/>
            <person name="Chen J."/>
        </authorList>
    </citation>
    <scope>NUCLEOTIDE SEQUENCE</scope>
    <source>
        <strain evidence="5">Lc1</strain>
    </source>
</reference>
<dbReference type="EMBL" id="WVTB01000117">
    <property type="protein sequence ID" value="KAF3797287.1"/>
    <property type="molecule type" value="Genomic_DNA"/>
</dbReference>
<reference evidence="5" key="1">
    <citation type="journal article" date="2020" name="Phytopathology">
        <title>Genome sequence and comparative analysis of Colletotrichum gloeosporioides isolated from Liriodendron leaves.</title>
        <authorList>
            <person name="Fu F.F."/>
            <person name="Hao Z."/>
            <person name="Wang P."/>
            <person name="Lu Y."/>
            <person name="Xue L.J."/>
            <person name="Wei G."/>
            <person name="Tian Y."/>
            <person name="Baishi H."/>
            <person name="Xu H."/>
            <person name="Shi J."/>
            <person name="Cheng T."/>
            <person name="Wang G."/>
            <person name="Yi Y."/>
            <person name="Chen J."/>
        </authorList>
    </citation>
    <scope>NUCLEOTIDE SEQUENCE</scope>
    <source>
        <strain evidence="5">Lc1</strain>
    </source>
</reference>
<feature type="domain" description="Inosine/uridine-preferring nucleoside hydrolase" evidence="4">
    <location>
        <begin position="7"/>
        <end position="371"/>
    </location>
</feature>
<evidence type="ECO:0000256" key="1">
    <source>
        <dbReference type="ARBA" id="ARBA00009176"/>
    </source>
</evidence>
<keyword evidence="2" id="KW-0378">Hydrolase</keyword>
<dbReference type="RefSeq" id="XP_045256451.1">
    <property type="nucleotide sequence ID" value="XM_045409206.1"/>
</dbReference>
<dbReference type="FunFam" id="3.90.245.10:FF:000006">
    <property type="entry name" value="Inosine-uridine preferring nucleoside hydrolase"/>
    <property type="match status" value="1"/>
</dbReference>
<protein>
    <submittedName>
        <fullName evidence="5">Uridine nucleosidase 1</fullName>
    </submittedName>
</protein>
<evidence type="ECO:0000259" key="4">
    <source>
        <dbReference type="Pfam" id="PF01156"/>
    </source>
</evidence>
<dbReference type="GO" id="GO:0005829">
    <property type="term" value="C:cytosol"/>
    <property type="evidence" value="ECO:0007669"/>
    <property type="project" value="TreeGrafter"/>
</dbReference>
<dbReference type="Proteomes" id="UP000613401">
    <property type="component" value="Unassembled WGS sequence"/>
</dbReference>
<dbReference type="SUPFAM" id="SSF53590">
    <property type="entry name" value="Nucleoside hydrolase"/>
    <property type="match status" value="1"/>
</dbReference>
<dbReference type="Pfam" id="PF01156">
    <property type="entry name" value="IU_nuc_hydro"/>
    <property type="match status" value="1"/>
</dbReference>
<accession>A0A8H4C4Q4</accession>
<comment type="similarity">
    <text evidence="1">Belongs to the IUNH family.</text>
</comment>
<organism evidence="5 6">
    <name type="scientific">Colletotrichum gloeosporioides</name>
    <name type="common">Anthracnose fungus</name>
    <name type="synonym">Glomerella cingulata</name>
    <dbReference type="NCBI Taxonomy" id="474922"/>
    <lineage>
        <taxon>Eukaryota</taxon>
        <taxon>Fungi</taxon>
        <taxon>Dikarya</taxon>
        <taxon>Ascomycota</taxon>
        <taxon>Pezizomycotina</taxon>
        <taxon>Sordariomycetes</taxon>
        <taxon>Hypocreomycetidae</taxon>
        <taxon>Glomerellales</taxon>
        <taxon>Glomerellaceae</taxon>
        <taxon>Colletotrichum</taxon>
        <taxon>Colletotrichum gloeosporioides species complex</taxon>
    </lineage>
</organism>
<sequence>MAPKNRVIIDTDPGVDDVLAILQALSSSPEDLEVLLLSVTYGNVPVTSCLRNVVALFHVLEKEMAWREAKGKHLGFDALKAFKPLVAVGATHPLEEDELAADHFHGADGLHGVHTEHPHLTPPENWDAAFDEDQQNFSSSLFIPSREPAHKEILRLLRDNPPNSITIAAIGPLTNLALAAAEDVDTFLRVKEVVVMGGTIDLPGNITPTAEFNTYADPAATARVFALTSPSPQFTMPLAASLPPYPNNLKGQLKLTLFPLDITTSHRLFRRDFTERIAPLLASGSPLAQWTGHFMSKTFDKIDSMKGPNNNSDAGLQLHDPMPIWYILTKEDTRWKSTPVPEDIRVEASGQWTRGMHVVDRRGLRKTMPKADDPDGLAMDEMLGDNGGWLVAGKGNRINRIIQSPGKDVFGGVLIDSIFGSA</sequence>
<comment type="caution">
    <text evidence="5">The sequence shown here is derived from an EMBL/GenBank/DDBJ whole genome shotgun (WGS) entry which is preliminary data.</text>
</comment>
<dbReference type="InterPro" id="IPR023186">
    <property type="entry name" value="IUNH"/>
</dbReference>
<evidence type="ECO:0000256" key="3">
    <source>
        <dbReference type="ARBA" id="ARBA00023295"/>
    </source>
</evidence>
<gene>
    <name evidence="5" type="ORF">GCG54_00009258</name>
</gene>
<dbReference type="PANTHER" id="PTHR12304:SF56">
    <property type="entry name" value="HYDROLASE, PUTATIVE (AFU_ORTHOLOGUE AFUA_1G11790)-RELATED"/>
    <property type="match status" value="1"/>
</dbReference>
<dbReference type="PANTHER" id="PTHR12304">
    <property type="entry name" value="INOSINE-URIDINE PREFERRING NUCLEOSIDE HYDROLASE"/>
    <property type="match status" value="1"/>
</dbReference>
<evidence type="ECO:0000313" key="6">
    <source>
        <dbReference type="Proteomes" id="UP000613401"/>
    </source>
</evidence>
<evidence type="ECO:0000313" key="5">
    <source>
        <dbReference type="EMBL" id="KAF3797287.1"/>
    </source>
</evidence>
<proteinExistence type="inferred from homology"/>
<keyword evidence="6" id="KW-1185">Reference proteome</keyword>
<dbReference type="Gene3D" id="3.90.245.10">
    <property type="entry name" value="Ribonucleoside hydrolase-like"/>
    <property type="match status" value="1"/>
</dbReference>
<evidence type="ECO:0000256" key="2">
    <source>
        <dbReference type="ARBA" id="ARBA00022801"/>
    </source>
</evidence>